<dbReference type="HAMAP" id="MF_01310">
    <property type="entry name" value="Ribosomal_uS11"/>
    <property type="match status" value="1"/>
</dbReference>
<dbReference type="GO" id="GO:0003735">
    <property type="term" value="F:structural constituent of ribosome"/>
    <property type="evidence" value="ECO:0007669"/>
    <property type="project" value="InterPro"/>
</dbReference>
<keyword evidence="10" id="KW-0539">Nucleus</keyword>
<dbReference type="SUPFAM" id="SSF56300">
    <property type="entry name" value="Metallo-dependent phosphatases"/>
    <property type="match status" value="1"/>
</dbReference>
<evidence type="ECO:0000259" key="17">
    <source>
        <dbReference type="SMART" id="SM00849"/>
    </source>
</evidence>
<evidence type="ECO:0000256" key="4">
    <source>
        <dbReference type="ARBA" id="ARBA00018311"/>
    </source>
</evidence>
<organism evidence="20 21">
    <name type="scientific">Wallemia hederae</name>
    <dbReference type="NCBI Taxonomy" id="1540922"/>
    <lineage>
        <taxon>Eukaryota</taxon>
        <taxon>Fungi</taxon>
        <taxon>Dikarya</taxon>
        <taxon>Basidiomycota</taxon>
        <taxon>Wallemiomycotina</taxon>
        <taxon>Wallemiomycetes</taxon>
        <taxon>Wallemiales</taxon>
        <taxon>Wallemiaceae</taxon>
        <taxon>Wallemia</taxon>
    </lineage>
</organism>
<evidence type="ECO:0000256" key="7">
    <source>
        <dbReference type="ARBA" id="ARBA00022759"/>
    </source>
</evidence>
<dbReference type="Pfam" id="PF00411">
    <property type="entry name" value="Ribosomal_S11"/>
    <property type="match status" value="1"/>
</dbReference>
<dbReference type="Gene3D" id="3.60.21.10">
    <property type="match status" value="1"/>
</dbReference>
<reference evidence="20 21" key="1">
    <citation type="submission" date="2019-03" db="EMBL/GenBank/DDBJ databases">
        <title>Sequencing 23 genomes of Wallemia ichthyophaga.</title>
        <authorList>
            <person name="Gostincar C."/>
        </authorList>
    </citation>
    <scope>NUCLEOTIDE SEQUENCE [LARGE SCALE GENOMIC DNA]</scope>
    <source>
        <strain evidence="20 21">EXF-5753</strain>
    </source>
</reference>
<dbReference type="Pfam" id="PF00149">
    <property type="entry name" value="Metallophos"/>
    <property type="match status" value="1"/>
</dbReference>
<dbReference type="GO" id="GO:0006412">
    <property type="term" value="P:translation"/>
    <property type="evidence" value="ECO:0007669"/>
    <property type="project" value="InterPro"/>
</dbReference>
<evidence type="ECO:0000256" key="1">
    <source>
        <dbReference type="ARBA" id="ARBA00004123"/>
    </source>
</evidence>
<comment type="subcellular location">
    <subcellularLocation>
        <location evidence="1">Nucleus</location>
    </subcellularLocation>
</comment>
<evidence type="ECO:0000256" key="5">
    <source>
        <dbReference type="ARBA" id="ARBA00022664"/>
    </source>
</evidence>
<name>A0A4T0FN48_9BASI</name>
<accession>A0A4T0FN48</accession>
<keyword evidence="6" id="KW-0540">Nuclease</keyword>
<dbReference type="Proteomes" id="UP000310189">
    <property type="component" value="Unassembled WGS sequence"/>
</dbReference>
<dbReference type="InterPro" id="IPR004843">
    <property type="entry name" value="Calcineurin-like_PHP"/>
</dbReference>
<keyword evidence="7" id="KW-0255">Endonuclease</keyword>
<dbReference type="InterPro" id="IPR022712">
    <property type="entry name" value="Beta_Casp"/>
</dbReference>
<evidence type="ECO:0000256" key="13">
    <source>
        <dbReference type="ARBA" id="ARBA00069466"/>
    </source>
</evidence>
<keyword evidence="11 15" id="KW-0687">Ribonucleoprotein</keyword>
<dbReference type="AlphaFoldDB" id="A0A4T0FN48"/>
<dbReference type="InterPro" id="IPR036866">
    <property type="entry name" value="RibonucZ/Hydroxyglut_hydro"/>
</dbReference>
<keyword evidence="8" id="KW-0378">Hydrolase</keyword>
<evidence type="ECO:0000256" key="9">
    <source>
        <dbReference type="ARBA" id="ARBA00022980"/>
    </source>
</evidence>
<dbReference type="InterPro" id="IPR029052">
    <property type="entry name" value="Metallo-depent_PP-like"/>
</dbReference>
<dbReference type="GO" id="GO:0005847">
    <property type="term" value="C:mRNA cleavage and polyadenylation specificity factor complex"/>
    <property type="evidence" value="ECO:0007669"/>
    <property type="project" value="TreeGrafter"/>
</dbReference>
<dbReference type="InterPro" id="IPR036967">
    <property type="entry name" value="Ribosomal_uS11_sf"/>
</dbReference>
<dbReference type="Pfam" id="PF10996">
    <property type="entry name" value="Beta-Casp"/>
    <property type="match status" value="1"/>
</dbReference>
<evidence type="ECO:0000256" key="8">
    <source>
        <dbReference type="ARBA" id="ARBA00022801"/>
    </source>
</evidence>
<comment type="similarity">
    <text evidence="3">Belongs to the metallo-beta-lactamase superfamily. RNA-metabolizing metallo-beta-lactamase-like family. CPSF2/YSH1 subfamily.</text>
</comment>
<feature type="domain" description="Metallo-beta-lactamase" evidence="17">
    <location>
        <begin position="46"/>
        <end position="260"/>
    </location>
</feature>
<dbReference type="GO" id="GO:1990904">
    <property type="term" value="C:ribonucleoprotein complex"/>
    <property type="evidence" value="ECO:0007669"/>
    <property type="project" value="UniProtKB-KW"/>
</dbReference>
<keyword evidence="21" id="KW-1185">Reference proteome</keyword>
<dbReference type="Gene3D" id="3.40.50.10890">
    <property type="match status" value="1"/>
</dbReference>
<dbReference type="InterPro" id="IPR018102">
    <property type="entry name" value="Ribosomal_uS11_CS"/>
</dbReference>
<dbReference type="Pfam" id="PF07521">
    <property type="entry name" value="RMMBL"/>
    <property type="match status" value="1"/>
</dbReference>
<dbReference type="GO" id="GO:0006398">
    <property type="term" value="P:mRNA 3'-end processing by stem-loop binding and cleavage"/>
    <property type="evidence" value="ECO:0007669"/>
    <property type="project" value="TreeGrafter"/>
</dbReference>
<dbReference type="SMART" id="SM01027">
    <property type="entry name" value="Beta-Casp"/>
    <property type="match status" value="1"/>
</dbReference>
<dbReference type="Pfam" id="PF11718">
    <property type="entry name" value="CPSF73-100_C"/>
    <property type="match status" value="1"/>
</dbReference>
<feature type="compositionally biased region" description="Basic residues" evidence="16">
    <location>
        <begin position="1213"/>
        <end position="1222"/>
    </location>
</feature>
<dbReference type="SUPFAM" id="SSF56281">
    <property type="entry name" value="Metallo-hydrolase/oxidoreductase"/>
    <property type="match status" value="1"/>
</dbReference>
<evidence type="ECO:0000256" key="16">
    <source>
        <dbReference type="SAM" id="MobiDB-lite"/>
    </source>
</evidence>
<dbReference type="GO" id="GO:0005840">
    <property type="term" value="C:ribosome"/>
    <property type="evidence" value="ECO:0007669"/>
    <property type="project" value="UniProtKB-KW"/>
</dbReference>
<evidence type="ECO:0000256" key="2">
    <source>
        <dbReference type="ARBA" id="ARBA00006194"/>
    </source>
</evidence>
<evidence type="ECO:0000256" key="3">
    <source>
        <dbReference type="ARBA" id="ARBA00010624"/>
    </source>
</evidence>
<dbReference type="SUPFAM" id="SSF53137">
    <property type="entry name" value="Translational machinery components"/>
    <property type="match status" value="1"/>
</dbReference>
<dbReference type="PANTHER" id="PTHR11203:SF11">
    <property type="entry name" value="CLEAVAGE AND POLYADENYLATION SPECIFICITY FACTOR SUBUNIT 3"/>
    <property type="match status" value="1"/>
</dbReference>
<evidence type="ECO:0000256" key="12">
    <source>
        <dbReference type="ARBA" id="ARBA00032592"/>
    </source>
</evidence>
<protein>
    <recommendedName>
        <fullName evidence="4">Endoribonuclease YSH1</fullName>
    </recommendedName>
    <alternativeName>
        <fullName evidence="13">Endoribonuclease ysh1</fullName>
    </alternativeName>
    <alternativeName>
        <fullName evidence="12 14">mRNA 3'-end-processing protein YSH1</fullName>
    </alternativeName>
</protein>
<evidence type="ECO:0000259" key="19">
    <source>
        <dbReference type="SMART" id="SM01098"/>
    </source>
</evidence>
<dbReference type="FunFam" id="3.40.50.10890:FF:000001">
    <property type="entry name" value="Cleavage and polyadenylation specificity factor subunit 3"/>
    <property type="match status" value="1"/>
</dbReference>
<dbReference type="GO" id="GO:0003723">
    <property type="term" value="F:RNA binding"/>
    <property type="evidence" value="ECO:0007669"/>
    <property type="project" value="TreeGrafter"/>
</dbReference>
<evidence type="ECO:0000256" key="6">
    <source>
        <dbReference type="ARBA" id="ARBA00022722"/>
    </source>
</evidence>
<evidence type="ECO:0000256" key="10">
    <source>
        <dbReference type="ARBA" id="ARBA00023242"/>
    </source>
</evidence>
<dbReference type="NCBIfam" id="NF007176">
    <property type="entry name" value="PRK09607.1"/>
    <property type="match status" value="1"/>
</dbReference>
<evidence type="ECO:0000256" key="14">
    <source>
        <dbReference type="ARBA" id="ARBA00075008"/>
    </source>
</evidence>
<evidence type="ECO:0000313" key="20">
    <source>
        <dbReference type="EMBL" id="TIA90057.1"/>
    </source>
</evidence>
<dbReference type="EMBL" id="SPNW01000022">
    <property type="protein sequence ID" value="TIA90057.1"/>
    <property type="molecule type" value="Genomic_DNA"/>
</dbReference>
<feature type="region of interest" description="Disordered" evidence="16">
    <location>
        <begin position="1"/>
        <end position="28"/>
    </location>
</feature>
<proteinExistence type="inferred from homology"/>
<keyword evidence="9 15" id="KW-0689">Ribosomal protein</keyword>
<evidence type="ECO:0000259" key="18">
    <source>
        <dbReference type="SMART" id="SM01027"/>
    </source>
</evidence>
<dbReference type="Gene3D" id="3.60.15.10">
    <property type="entry name" value="Ribonuclease Z/Hydroxyacylglutathione hydrolase-like"/>
    <property type="match status" value="1"/>
</dbReference>
<dbReference type="SMART" id="SM01098">
    <property type="entry name" value="CPSF73-100_C"/>
    <property type="match status" value="1"/>
</dbReference>
<dbReference type="FunFam" id="3.30.420.80:FF:000002">
    <property type="entry name" value="40S ribosomal protein S14"/>
    <property type="match status" value="1"/>
</dbReference>
<dbReference type="GO" id="GO:0004521">
    <property type="term" value="F:RNA endonuclease activity"/>
    <property type="evidence" value="ECO:0007669"/>
    <property type="project" value="TreeGrafter"/>
</dbReference>
<dbReference type="InterPro" id="IPR001971">
    <property type="entry name" value="Ribosomal_uS11"/>
</dbReference>
<feature type="domain" description="Pre-mRNA 3'-end-processing endonuclease polyadenylation factor C-term" evidence="19">
    <location>
        <begin position="503"/>
        <end position="726"/>
    </location>
</feature>
<dbReference type="SMART" id="SM00849">
    <property type="entry name" value="Lactamase_B"/>
    <property type="match status" value="1"/>
</dbReference>
<dbReference type="InterPro" id="IPR021718">
    <property type="entry name" value="CPSF73-100_C"/>
</dbReference>
<comment type="caution">
    <text evidence="20">The sequence shown here is derived from an EMBL/GenBank/DDBJ whole genome shotgun (WGS) entry which is preliminary data.</text>
</comment>
<evidence type="ECO:0000256" key="11">
    <source>
        <dbReference type="ARBA" id="ARBA00023274"/>
    </source>
</evidence>
<gene>
    <name evidence="20" type="ORF">E3P99_01763</name>
</gene>
<comment type="similarity">
    <text evidence="2 15">Belongs to the universal ribosomal protein uS11 family.</text>
</comment>
<sequence length="1222" mass="135545">MSGSSKRQIPSEFDVLISPNQPPQKSTKIGDSELRITLLGAGQEVGRSCCLIEYKGKRIVCDAGVHPAYTGLAALPFIDELDWSTVDALLITHFHLDHAAALTYIMEKTNFKEGNGKVYMTSPTKAVYRFMMQDFVRISTTSAEDQLFTENEMIASWRSIQVSDFNQEMVPTSGVRFTPYPAGHVLGAAMFLIEIAGLKVLYTGDYSREEDRHLHAAEIPKEQTDVLIVESTYGVQTLENRPEKEKRFTELVHNIIRRGGRVLMPSFALGRAQELLLILDEYWQRNPDLHSIPIYYASNLARKCMAVYQAYIRTMNKNINRRFDSGENPFQFKFISELGDLRKWQDKGPCVMLASPGMLQSGTSRELLERWAPDPKNGLIICGYSVEGTMAHSIVNEPDEIQGINGNKIPRKLSVDYISFSAHVDFTQNTQFIDEIKPQHVVLVHGALMNMSRLAAALRSRYADRGLDIKVHMPKNAEPLKLEFKPEMTAKAIGKLAEKQPREGEIVQGLLVNKDFTYTLLDKADLKDFAGLSTNTIIQQQKVSLSVGWELIRWHLEGMYGQISEGVDKEGAKTIRVMDTVDIKQVEENNILLEWKAGAMNDAIADSVLALTLSVETSPVSVKMTSTPCAHAHAHAPAQEEHSADTAAHDVKEFAMRLEKIVALLDAHFGEINHEETDNQHKLVINVDSSQVKINVESMHVECPDQALKERVQSVLAIAIMTVTPLSAVTNASEPASDNVKVEKSLISLVAASSAYLYYKGSASSLSSPSEILSGGSIDGHEILSQRRIVAVGDLHGDYERTLSALRVASVIDDDGHWSGGRDVLVQTGDITDRGWDMMRIYTLLEKLRLEATEAGGELHTLLGNHDMMQPMHDWRYVHPREMQQYFNGNEDARVKLFSSDGWLGRAWLDKYNTTVNIPHYDSADTTKYDLPTNLSTQFVHAGLHPSFASEHLNDDGKAWLQRLTHNEDWLPQDHALWSPNGPYWYRGAALDDDVKACAVAKQLLTKIGAKRVVQGHTPDFENIVSRCNGSLMLIDTGISRAYGGVVSALEINTYILSKEEKVYRRELIVFLCKFDVMASKAAATTSLGPQVAEGELVFGVARIFASFNDTFVHITDLSGKETVSRVTGGMKVKADRDESSPYAAMLAAQDVAARCKEVGINALHIKIRATGGTATKAPGPGAQAALRALARAGMRIGRIEDVTPVPSDSTRRKGGRRGRRL</sequence>
<dbReference type="PANTHER" id="PTHR11203">
    <property type="entry name" value="CLEAVAGE AND POLYADENYLATION SPECIFICITY FACTOR FAMILY MEMBER"/>
    <property type="match status" value="1"/>
</dbReference>
<dbReference type="Pfam" id="PF16661">
    <property type="entry name" value="Lactamase_B_6"/>
    <property type="match status" value="1"/>
</dbReference>
<dbReference type="InterPro" id="IPR011108">
    <property type="entry name" value="RMMBL"/>
</dbReference>
<feature type="domain" description="Beta-Casp" evidence="18">
    <location>
        <begin position="272"/>
        <end position="394"/>
    </location>
</feature>
<dbReference type="InterPro" id="IPR001279">
    <property type="entry name" value="Metallo-B-lactamas"/>
</dbReference>
<evidence type="ECO:0000256" key="15">
    <source>
        <dbReference type="RuleBase" id="RU003629"/>
    </source>
</evidence>
<dbReference type="InterPro" id="IPR050698">
    <property type="entry name" value="MBL"/>
</dbReference>
<dbReference type="OrthoDB" id="10249535at2759"/>
<keyword evidence="5" id="KW-0507">mRNA processing</keyword>
<dbReference type="Gene3D" id="3.30.420.80">
    <property type="entry name" value="Ribosomal protein S11"/>
    <property type="match status" value="1"/>
</dbReference>
<dbReference type="PROSITE" id="PS00054">
    <property type="entry name" value="RIBOSOMAL_S11"/>
    <property type="match status" value="1"/>
</dbReference>
<feature type="region of interest" description="Disordered" evidence="16">
    <location>
        <begin position="1201"/>
        <end position="1222"/>
    </location>
</feature>
<dbReference type="CDD" id="cd16292">
    <property type="entry name" value="CPSF3-like_MBL-fold"/>
    <property type="match status" value="1"/>
</dbReference>
<evidence type="ECO:0000313" key="21">
    <source>
        <dbReference type="Proteomes" id="UP000310189"/>
    </source>
</evidence>
<dbReference type="GO" id="GO:0004534">
    <property type="term" value="F:5'-3' RNA exonuclease activity"/>
    <property type="evidence" value="ECO:0007669"/>
    <property type="project" value="TreeGrafter"/>
</dbReference>